<accession>A0A5C6U1G6</accession>
<dbReference type="SUPFAM" id="SSF55387">
    <property type="entry name" value="Frataxin/Nqo15-like"/>
    <property type="match status" value="1"/>
</dbReference>
<dbReference type="InterPro" id="IPR020895">
    <property type="entry name" value="Frataxin_CS"/>
</dbReference>
<evidence type="ECO:0000313" key="5">
    <source>
        <dbReference type="EMBL" id="TXC66599.1"/>
    </source>
</evidence>
<evidence type="ECO:0000256" key="1">
    <source>
        <dbReference type="ARBA" id="ARBA00008183"/>
    </source>
</evidence>
<comment type="function">
    <text evidence="4">Involved in iron-sulfur (Fe-S) cluster assembly. May act as a regulator of Fe-S biogenesis.</text>
</comment>
<keyword evidence="2 4" id="KW-0479">Metal-binding</keyword>
<keyword evidence="3 4" id="KW-0408">Iron</keyword>
<dbReference type="PANTHER" id="PTHR16821:SF2">
    <property type="entry name" value="FRATAXIN, MITOCHONDRIAL"/>
    <property type="match status" value="1"/>
</dbReference>
<comment type="caution">
    <text evidence="5">The sequence shown here is derived from an EMBL/GenBank/DDBJ whole genome shotgun (WGS) entry which is preliminary data.</text>
</comment>
<evidence type="ECO:0000313" key="6">
    <source>
        <dbReference type="Proteomes" id="UP000321832"/>
    </source>
</evidence>
<dbReference type="NCBIfam" id="TIGR03421">
    <property type="entry name" value="FeS_CyaY"/>
    <property type="match status" value="1"/>
</dbReference>
<dbReference type="AlphaFoldDB" id="A0A5C6U1G6"/>
<dbReference type="Proteomes" id="UP000321832">
    <property type="component" value="Unassembled WGS sequence"/>
</dbReference>
<dbReference type="HAMAP" id="MF_00142">
    <property type="entry name" value="CyaY"/>
    <property type="match status" value="1"/>
</dbReference>
<dbReference type="InterPro" id="IPR002908">
    <property type="entry name" value="Frataxin/CyaY"/>
</dbReference>
<evidence type="ECO:0000256" key="2">
    <source>
        <dbReference type="ARBA" id="ARBA00022723"/>
    </source>
</evidence>
<evidence type="ECO:0000256" key="3">
    <source>
        <dbReference type="ARBA" id="ARBA00023004"/>
    </source>
</evidence>
<organism evidence="5 6">
    <name type="scientific">Piscinibacter aquaticus</name>
    <dbReference type="NCBI Taxonomy" id="392597"/>
    <lineage>
        <taxon>Bacteria</taxon>
        <taxon>Pseudomonadati</taxon>
        <taxon>Pseudomonadota</taxon>
        <taxon>Betaproteobacteria</taxon>
        <taxon>Burkholderiales</taxon>
        <taxon>Sphaerotilaceae</taxon>
        <taxon>Piscinibacter</taxon>
    </lineage>
</organism>
<protein>
    <recommendedName>
        <fullName evidence="4">Iron-sulfur cluster assembly protein CyaY</fullName>
    </recommendedName>
</protein>
<dbReference type="EMBL" id="VOPW01000001">
    <property type="protein sequence ID" value="TXC66599.1"/>
    <property type="molecule type" value="Genomic_DNA"/>
</dbReference>
<dbReference type="Pfam" id="PF01491">
    <property type="entry name" value="Frataxin_Cyay"/>
    <property type="match status" value="1"/>
</dbReference>
<dbReference type="SMART" id="SM01219">
    <property type="entry name" value="Frataxin_Cyay"/>
    <property type="match status" value="1"/>
</dbReference>
<dbReference type="CDD" id="cd00503">
    <property type="entry name" value="Frataxin"/>
    <property type="match status" value="1"/>
</dbReference>
<dbReference type="GO" id="GO:0016226">
    <property type="term" value="P:iron-sulfur cluster assembly"/>
    <property type="evidence" value="ECO:0007669"/>
    <property type="project" value="UniProtKB-UniRule"/>
</dbReference>
<sequence>MTTPFEPTPLGDSEYHAITSAMLSRIEATVDQWLQDDVVDIDTHRTGGLLELGFPNGSKLVINTQPPLHELWLAARSGGFHYKYSQGRWLDTRDGREFFAALSACASEQAGKALSFAPPVSA</sequence>
<dbReference type="PANTHER" id="PTHR16821">
    <property type="entry name" value="FRATAXIN"/>
    <property type="match status" value="1"/>
</dbReference>
<reference evidence="5 6" key="1">
    <citation type="submission" date="2019-08" db="EMBL/GenBank/DDBJ databases">
        <authorList>
            <person name="Khan S.A."/>
            <person name="Jeon C.O."/>
            <person name="Jeong S.E."/>
        </authorList>
    </citation>
    <scope>NUCLEOTIDE SEQUENCE [LARGE SCALE GENOMIC DNA]</scope>
    <source>
        <strain evidence="6">IMCC1728</strain>
    </source>
</reference>
<dbReference type="Gene3D" id="3.30.920.10">
    <property type="entry name" value="Frataxin/CyaY"/>
    <property type="match status" value="1"/>
</dbReference>
<comment type="similarity">
    <text evidence="1 4">Belongs to the frataxin family.</text>
</comment>
<dbReference type="InterPro" id="IPR047584">
    <property type="entry name" value="CyaY"/>
</dbReference>
<dbReference type="GO" id="GO:0005737">
    <property type="term" value="C:cytoplasm"/>
    <property type="evidence" value="ECO:0007669"/>
    <property type="project" value="UniProtKB-ARBA"/>
</dbReference>
<proteinExistence type="inferred from homology"/>
<dbReference type="PROSITE" id="PS50810">
    <property type="entry name" value="FRATAXIN_2"/>
    <property type="match status" value="1"/>
</dbReference>
<dbReference type="GO" id="GO:0008199">
    <property type="term" value="F:ferric iron binding"/>
    <property type="evidence" value="ECO:0007669"/>
    <property type="project" value="InterPro"/>
</dbReference>
<dbReference type="PROSITE" id="PS01344">
    <property type="entry name" value="FRATAXIN_1"/>
    <property type="match status" value="1"/>
</dbReference>
<name>A0A5C6U1G6_9BURK</name>
<dbReference type="InterPro" id="IPR036524">
    <property type="entry name" value="Frataxin/CyaY_sf"/>
</dbReference>
<evidence type="ECO:0000256" key="4">
    <source>
        <dbReference type="HAMAP-Rule" id="MF_00142"/>
    </source>
</evidence>
<keyword evidence="6" id="KW-1185">Reference proteome</keyword>
<gene>
    <name evidence="4 5" type="primary">cyaY</name>
    <name evidence="5" type="ORF">FSC37_14515</name>
</gene>